<reference evidence="9 10" key="1">
    <citation type="submission" date="2018-11" db="EMBL/GenBank/DDBJ databases">
        <title>Genomes From Bacteria Associated with the Canine Oral Cavity: a Test Case for Automated Genome-Based Taxonomic Assignment.</title>
        <authorList>
            <person name="Coil D.A."/>
            <person name="Jospin G."/>
            <person name="Darling A.E."/>
            <person name="Wallis C."/>
            <person name="Davis I.J."/>
            <person name="Harris S."/>
            <person name="Eisen J.A."/>
            <person name="Holcombe L.J."/>
            <person name="O'Flynn C."/>
        </authorList>
    </citation>
    <scope>NUCLEOTIDE SEQUENCE [LARGE SCALE GENOMIC DNA]</scope>
    <source>
        <strain evidence="9 10">OH887_COT-365</strain>
    </source>
</reference>
<feature type="compositionally biased region" description="Gly residues" evidence="8">
    <location>
        <begin position="1"/>
        <end position="17"/>
    </location>
</feature>
<keyword evidence="6 7" id="KW-0131">Cell cycle</keyword>
<comment type="caution">
    <text evidence="9">The sequence shown here is derived from an EMBL/GenBank/DDBJ whole genome shotgun (WGS) entry which is preliminary data.</text>
</comment>
<dbReference type="Pfam" id="PF06781">
    <property type="entry name" value="CrgA"/>
    <property type="match status" value="1"/>
</dbReference>
<sequence length="116" mass="12791">MGFGGWPRLLCGGGSRGRSGSVPESKVRKEAKAKARKKQAEELVEARSERKRLKNTGDRKWVPFAFISVGVLGALWMVVWNLAGSEIGFMRSLGDWNVLIAIGLIIASFMLATLWK</sequence>
<proteinExistence type="inferred from homology"/>
<dbReference type="HAMAP" id="MF_00631">
    <property type="entry name" value="CrgA"/>
    <property type="match status" value="1"/>
</dbReference>
<keyword evidence="3 7" id="KW-0812">Transmembrane</keyword>
<comment type="similarity">
    <text evidence="7">Belongs to the CrgA family.</text>
</comment>
<gene>
    <name evidence="7" type="primary">crgA</name>
    <name evidence="9" type="ORF">EII34_13400</name>
</gene>
<keyword evidence="2 7" id="KW-0132">Cell division</keyword>
<dbReference type="AlphaFoldDB" id="A0A3P1T2L8"/>
<comment type="function">
    <text evidence="7">Involved in cell division.</text>
</comment>
<evidence type="ECO:0000313" key="9">
    <source>
        <dbReference type="EMBL" id="RRD03580.1"/>
    </source>
</evidence>
<feature type="region of interest" description="Disordered" evidence="8">
    <location>
        <begin position="1"/>
        <end position="31"/>
    </location>
</feature>
<feature type="transmembrane region" description="Helical" evidence="7">
    <location>
        <begin position="61"/>
        <end position="84"/>
    </location>
</feature>
<evidence type="ECO:0000256" key="1">
    <source>
        <dbReference type="ARBA" id="ARBA00022475"/>
    </source>
</evidence>
<dbReference type="EMBL" id="RQZG01000018">
    <property type="protein sequence ID" value="RRD03580.1"/>
    <property type="molecule type" value="Genomic_DNA"/>
</dbReference>
<keyword evidence="1 7" id="KW-1003">Cell membrane</keyword>
<feature type="transmembrane region" description="Helical" evidence="7">
    <location>
        <begin position="96"/>
        <end position="115"/>
    </location>
</feature>
<name>A0A3P1T2L8_9ACTN</name>
<evidence type="ECO:0000313" key="10">
    <source>
        <dbReference type="Proteomes" id="UP000280819"/>
    </source>
</evidence>
<keyword evidence="4 7" id="KW-1133">Transmembrane helix</keyword>
<comment type="subcellular location">
    <subcellularLocation>
        <location evidence="7">Cell membrane</location>
        <topology evidence="7">Multi-pass membrane protein</topology>
    </subcellularLocation>
</comment>
<dbReference type="Proteomes" id="UP000280819">
    <property type="component" value="Unassembled WGS sequence"/>
</dbReference>
<evidence type="ECO:0000256" key="4">
    <source>
        <dbReference type="ARBA" id="ARBA00022989"/>
    </source>
</evidence>
<dbReference type="GO" id="GO:0051301">
    <property type="term" value="P:cell division"/>
    <property type="evidence" value="ECO:0007669"/>
    <property type="project" value="UniProtKB-UniRule"/>
</dbReference>
<evidence type="ECO:0000256" key="7">
    <source>
        <dbReference type="HAMAP-Rule" id="MF_00631"/>
    </source>
</evidence>
<evidence type="ECO:0000256" key="3">
    <source>
        <dbReference type="ARBA" id="ARBA00022692"/>
    </source>
</evidence>
<organism evidence="9 10">
    <name type="scientific">Arachnia propionica</name>
    <dbReference type="NCBI Taxonomy" id="1750"/>
    <lineage>
        <taxon>Bacteria</taxon>
        <taxon>Bacillati</taxon>
        <taxon>Actinomycetota</taxon>
        <taxon>Actinomycetes</taxon>
        <taxon>Propionibacteriales</taxon>
        <taxon>Propionibacteriaceae</taxon>
        <taxon>Arachnia</taxon>
    </lineage>
</organism>
<protein>
    <recommendedName>
        <fullName evidence="7">Cell division protein CrgA</fullName>
    </recommendedName>
</protein>
<accession>A0A3P1T2L8</accession>
<keyword evidence="5 7" id="KW-0472">Membrane</keyword>
<dbReference type="InterPro" id="IPR009619">
    <property type="entry name" value="CrgA"/>
</dbReference>
<dbReference type="OrthoDB" id="5189646at2"/>
<dbReference type="GO" id="GO:0005886">
    <property type="term" value="C:plasma membrane"/>
    <property type="evidence" value="ECO:0007669"/>
    <property type="project" value="UniProtKB-SubCell"/>
</dbReference>
<evidence type="ECO:0000256" key="6">
    <source>
        <dbReference type="ARBA" id="ARBA00023306"/>
    </source>
</evidence>
<evidence type="ECO:0000256" key="8">
    <source>
        <dbReference type="SAM" id="MobiDB-lite"/>
    </source>
</evidence>
<evidence type="ECO:0000256" key="2">
    <source>
        <dbReference type="ARBA" id="ARBA00022618"/>
    </source>
</evidence>
<evidence type="ECO:0000256" key="5">
    <source>
        <dbReference type="ARBA" id="ARBA00023136"/>
    </source>
</evidence>